<organism evidence="2 3">
    <name type="scientific">Agrobacterium bohemicum</name>
    <dbReference type="NCBI Taxonomy" id="2052828"/>
    <lineage>
        <taxon>Bacteria</taxon>
        <taxon>Pseudomonadati</taxon>
        <taxon>Pseudomonadota</taxon>
        <taxon>Alphaproteobacteria</taxon>
        <taxon>Hyphomicrobiales</taxon>
        <taxon>Rhizobiaceae</taxon>
        <taxon>Rhizobium/Agrobacterium group</taxon>
        <taxon>Agrobacterium</taxon>
    </lineage>
</organism>
<dbReference type="RefSeq" id="WP_067652584.1">
    <property type="nucleotide sequence ID" value="NZ_KQ961034.1"/>
</dbReference>
<name>A0A135P844_9HYPH</name>
<protein>
    <recommendedName>
        <fullName evidence="4">Methanolan biosynthesis EpsI domain-containing protein</fullName>
    </recommendedName>
</protein>
<proteinExistence type="predicted"/>
<keyword evidence="3" id="KW-1185">Reference proteome</keyword>
<feature type="chain" id="PRO_5007467125" description="Methanolan biosynthesis EpsI domain-containing protein" evidence="1">
    <location>
        <begin position="25"/>
        <end position="255"/>
    </location>
</feature>
<evidence type="ECO:0000256" key="1">
    <source>
        <dbReference type="SAM" id="SignalP"/>
    </source>
</evidence>
<accession>A0A135P844</accession>
<dbReference type="STRING" id="2052828.ATO67_18260"/>
<evidence type="ECO:0008006" key="4">
    <source>
        <dbReference type="Google" id="ProtNLM"/>
    </source>
</evidence>
<gene>
    <name evidence="2" type="ORF">ATO67_18260</name>
</gene>
<evidence type="ECO:0000313" key="2">
    <source>
        <dbReference type="EMBL" id="KXG87591.1"/>
    </source>
</evidence>
<reference evidence="2 3" key="1">
    <citation type="submission" date="2015-11" db="EMBL/GenBank/DDBJ databases">
        <title>Draft genome sequence of Agrobacterium sp. R89-1.</title>
        <authorList>
            <person name="Zahradnik J."/>
            <person name="Kyslikova E."/>
            <person name="Palyzova A."/>
            <person name="Kyslik P."/>
        </authorList>
    </citation>
    <scope>NUCLEOTIDE SEQUENCE [LARGE SCALE GENOMIC DNA]</scope>
    <source>
        <strain evidence="2 3">R89-1</strain>
    </source>
</reference>
<comment type="caution">
    <text evidence="2">The sequence shown here is derived from an EMBL/GenBank/DDBJ whole genome shotgun (WGS) entry which is preliminary data.</text>
</comment>
<keyword evidence="1" id="KW-0732">Signal</keyword>
<feature type="signal peptide" evidence="1">
    <location>
        <begin position="1"/>
        <end position="24"/>
    </location>
</feature>
<sequence length="255" mass="28386">MRGMRRFHPVTVLALACLSSPALADPTPVDVVIPNYEITFSELPEKIDVLGLRPGMDEETTRSVLKNAGYKYQGKEGGTDCTFPTTPFQRFKVCIEKDTGARRFTSANPLETVYLKFAPVQAGGKLLEIIRYIDYRNAKSSADIPKPEDVANALREKYPAPTTGTNFDMTKIQCWAYRNGQPVEEFAWSQTYCEGNGKVAVDVRLKLSISDRMDTVLSDLAASQQAEEKYRAFLKAATQKILEDSVSERATAPKL</sequence>
<dbReference type="PROSITE" id="PS51257">
    <property type="entry name" value="PROKAR_LIPOPROTEIN"/>
    <property type="match status" value="1"/>
</dbReference>
<dbReference type="Proteomes" id="UP000070498">
    <property type="component" value="Unassembled WGS sequence"/>
</dbReference>
<dbReference type="EMBL" id="LNUW01000004">
    <property type="protein sequence ID" value="KXG87591.1"/>
    <property type="molecule type" value="Genomic_DNA"/>
</dbReference>
<dbReference type="AlphaFoldDB" id="A0A135P844"/>
<evidence type="ECO:0000313" key="3">
    <source>
        <dbReference type="Proteomes" id="UP000070498"/>
    </source>
</evidence>